<keyword evidence="2" id="KW-1185">Reference proteome</keyword>
<organism evidence="1 2">
    <name type="scientific">Halomarina salina</name>
    <dbReference type="NCBI Taxonomy" id="1872699"/>
    <lineage>
        <taxon>Archaea</taxon>
        <taxon>Methanobacteriati</taxon>
        <taxon>Methanobacteriota</taxon>
        <taxon>Stenosarchaea group</taxon>
        <taxon>Halobacteria</taxon>
        <taxon>Halobacteriales</taxon>
        <taxon>Natronomonadaceae</taxon>
        <taxon>Halomarina</taxon>
    </lineage>
</organism>
<dbReference type="EMBL" id="JBHSQH010000001">
    <property type="protein sequence ID" value="MFC5973266.1"/>
    <property type="molecule type" value="Genomic_DNA"/>
</dbReference>
<name>A0ABD5RRW9_9EURY</name>
<comment type="caution">
    <text evidence="1">The sequence shown here is derived from an EMBL/GenBank/DDBJ whole genome shotgun (WGS) entry which is preliminary data.</text>
</comment>
<proteinExistence type="predicted"/>
<dbReference type="AlphaFoldDB" id="A0ABD5RRW9"/>
<dbReference type="RefSeq" id="WP_247417598.1">
    <property type="nucleotide sequence ID" value="NZ_JALLGW010000001.1"/>
</dbReference>
<reference evidence="1 2" key="1">
    <citation type="journal article" date="2019" name="Int. J. Syst. Evol. Microbiol.">
        <title>The Global Catalogue of Microorganisms (GCM) 10K type strain sequencing project: providing services to taxonomists for standard genome sequencing and annotation.</title>
        <authorList>
            <consortium name="The Broad Institute Genomics Platform"/>
            <consortium name="The Broad Institute Genome Sequencing Center for Infectious Disease"/>
            <person name="Wu L."/>
            <person name="Ma J."/>
        </authorList>
    </citation>
    <scope>NUCLEOTIDE SEQUENCE [LARGE SCALE GENOMIC DNA]</scope>
    <source>
        <strain evidence="1 2">CGMCC 1.12543</strain>
    </source>
</reference>
<evidence type="ECO:0000313" key="1">
    <source>
        <dbReference type="EMBL" id="MFC5973266.1"/>
    </source>
</evidence>
<protein>
    <submittedName>
        <fullName evidence="1">Uncharacterized protein</fullName>
    </submittedName>
</protein>
<gene>
    <name evidence="1" type="ORF">ACFPYI_18200</name>
</gene>
<evidence type="ECO:0000313" key="2">
    <source>
        <dbReference type="Proteomes" id="UP001596099"/>
    </source>
</evidence>
<dbReference type="Proteomes" id="UP001596099">
    <property type="component" value="Unassembled WGS sequence"/>
</dbReference>
<sequence length="93" mass="10272">MNHLQRVEADEESYRLARHAHLVVYTARDDGDLLTVYDCGAAQKPPSAQFIGHLVNVDAPASTERTPTGYIVRLEAGGRLVEQTDGEWVVRPA</sequence>
<accession>A0ABD5RRW9</accession>